<evidence type="ECO:0000313" key="5">
    <source>
        <dbReference type="EMBL" id="QVK23307.1"/>
    </source>
</evidence>
<organism evidence="5 6">
    <name type="scientific">Shewanella dokdonensis</name>
    <dbReference type="NCBI Taxonomy" id="712036"/>
    <lineage>
        <taxon>Bacteria</taxon>
        <taxon>Pseudomonadati</taxon>
        <taxon>Pseudomonadota</taxon>
        <taxon>Gammaproteobacteria</taxon>
        <taxon>Alteromonadales</taxon>
        <taxon>Shewanellaceae</taxon>
        <taxon>Shewanella</taxon>
    </lineage>
</organism>
<protein>
    <submittedName>
        <fullName evidence="5">SDR family oxidoreductase</fullName>
    </submittedName>
</protein>
<dbReference type="PROSITE" id="PS00061">
    <property type="entry name" value="ADH_SHORT"/>
    <property type="match status" value="1"/>
</dbReference>
<evidence type="ECO:0000256" key="2">
    <source>
        <dbReference type="ARBA" id="ARBA00023002"/>
    </source>
</evidence>
<dbReference type="PANTHER" id="PTHR24321:SF8">
    <property type="entry name" value="ESTRADIOL 17-BETA-DEHYDROGENASE 8-RELATED"/>
    <property type="match status" value="1"/>
</dbReference>
<dbReference type="InterPro" id="IPR002347">
    <property type="entry name" value="SDR_fam"/>
</dbReference>
<comment type="similarity">
    <text evidence="1">Belongs to the short-chain dehydrogenases/reductases (SDR) family.</text>
</comment>
<evidence type="ECO:0000313" key="6">
    <source>
        <dbReference type="Proteomes" id="UP000676428"/>
    </source>
</evidence>
<dbReference type="PRINTS" id="PR00081">
    <property type="entry name" value="GDHRDH"/>
</dbReference>
<feature type="domain" description="Ketoreductase" evidence="4">
    <location>
        <begin position="6"/>
        <end position="187"/>
    </location>
</feature>
<name>A0ABX8DHB4_9GAMM</name>
<reference evidence="5 6" key="1">
    <citation type="journal article" date="2012" name="Int. J. Syst. Evol. Microbiol.">
        <title>Shewanella dokdonensis sp. nov., isolated from seawater.</title>
        <authorList>
            <person name="Sung H.R."/>
            <person name="Yoon J.H."/>
            <person name="Ghim S.Y."/>
        </authorList>
    </citation>
    <scope>NUCLEOTIDE SEQUENCE [LARGE SCALE GENOMIC DNA]</scope>
    <source>
        <strain evidence="5 6">DSM 23626</strain>
    </source>
</reference>
<accession>A0ABX8DHB4</accession>
<evidence type="ECO:0000256" key="3">
    <source>
        <dbReference type="ARBA" id="ARBA00023027"/>
    </source>
</evidence>
<gene>
    <name evidence="5" type="ORF">KHX94_00220</name>
</gene>
<dbReference type="Gene3D" id="3.40.50.720">
    <property type="entry name" value="NAD(P)-binding Rossmann-like Domain"/>
    <property type="match status" value="1"/>
</dbReference>
<dbReference type="EMBL" id="CP074572">
    <property type="protein sequence ID" value="QVK23307.1"/>
    <property type="molecule type" value="Genomic_DNA"/>
</dbReference>
<dbReference type="SUPFAM" id="SSF51735">
    <property type="entry name" value="NAD(P)-binding Rossmann-fold domains"/>
    <property type="match status" value="1"/>
</dbReference>
<dbReference type="SMART" id="SM00822">
    <property type="entry name" value="PKS_KR"/>
    <property type="match status" value="1"/>
</dbReference>
<dbReference type="RefSeq" id="WP_213681939.1">
    <property type="nucleotide sequence ID" value="NZ_CP074572.1"/>
</dbReference>
<evidence type="ECO:0000259" key="4">
    <source>
        <dbReference type="SMART" id="SM00822"/>
    </source>
</evidence>
<keyword evidence="2" id="KW-0560">Oxidoreductase</keyword>
<dbReference type="Pfam" id="PF13561">
    <property type="entry name" value="adh_short_C2"/>
    <property type="match status" value="1"/>
</dbReference>
<dbReference type="InterPro" id="IPR057326">
    <property type="entry name" value="KR_dom"/>
</dbReference>
<dbReference type="PANTHER" id="PTHR24321">
    <property type="entry name" value="DEHYDROGENASES, SHORT CHAIN"/>
    <property type="match status" value="1"/>
</dbReference>
<keyword evidence="6" id="KW-1185">Reference proteome</keyword>
<evidence type="ECO:0000256" key="1">
    <source>
        <dbReference type="ARBA" id="ARBA00006484"/>
    </source>
</evidence>
<dbReference type="InterPro" id="IPR020904">
    <property type="entry name" value="Sc_DH/Rdtase_CS"/>
</dbReference>
<dbReference type="PRINTS" id="PR00080">
    <property type="entry name" value="SDRFAMILY"/>
</dbReference>
<sequence>MNFQGKVALVTGSTTGIGEAIAEQLHQHGAKVIIASRSLQKAQQKARSLSPDGQTALGIGCDVAKPGQVCQLIHDAVSHFGRLDYAVNNAGTTGEHNKNVTEQTQNNWENVITNSLSSVFYCMKYEIPEMLKSGGGAIVNLSAVNGLVGIAGLAPYTAAKHGVIGLTRSAALEFAGKGVRINAVAPGYVGTSRVNELPDDILRSFANSHPMERLAKMSEVAEFVMFLLSEKSSFCTGSVYPIDGGYLAR</sequence>
<dbReference type="Proteomes" id="UP000676428">
    <property type="component" value="Chromosome"/>
</dbReference>
<dbReference type="InterPro" id="IPR036291">
    <property type="entry name" value="NAD(P)-bd_dom_sf"/>
</dbReference>
<keyword evidence="3" id="KW-0520">NAD</keyword>
<proteinExistence type="inferred from homology"/>